<dbReference type="SMART" id="SM00409">
    <property type="entry name" value="IG"/>
    <property type="match status" value="2"/>
</dbReference>
<dbReference type="InterPro" id="IPR052051">
    <property type="entry name" value="TCR_complex_component"/>
</dbReference>
<dbReference type="SMART" id="SM00406">
    <property type="entry name" value="IGv"/>
    <property type="match status" value="2"/>
</dbReference>
<keyword evidence="8" id="KW-0812">Transmembrane</keyword>
<evidence type="ECO:0000256" key="9">
    <source>
        <dbReference type="SAM" id="SignalP"/>
    </source>
</evidence>
<feature type="chain" id="PRO_5042500956" evidence="9">
    <location>
        <begin position="35"/>
        <end position="293"/>
    </location>
</feature>
<dbReference type="Proteomes" id="UP000694890">
    <property type="component" value="Linkage group LG8"/>
</dbReference>
<dbReference type="PANTHER" id="PTHR19433">
    <property type="entry name" value="T-CELL RECEPTOR ALPHA CHAIN V REGION-RELATED"/>
    <property type="match status" value="1"/>
</dbReference>
<dbReference type="InterPro" id="IPR003599">
    <property type="entry name" value="Ig_sub"/>
</dbReference>
<evidence type="ECO:0000256" key="5">
    <source>
        <dbReference type="ARBA" id="ARBA00023136"/>
    </source>
</evidence>
<keyword evidence="8" id="KW-1133">Transmembrane helix</keyword>
<dbReference type="Pfam" id="PF07686">
    <property type="entry name" value="V-set"/>
    <property type="match status" value="1"/>
</dbReference>
<protein>
    <submittedName>
        <fullName evidence="12">Uncharacterized protein LOC108895082</fullName>
    </submittedName>
</protein>
<keyword evidence="5 8" id="KW-0472">Membrane</keyword>
<dbReference type="CDD" id="cd00099">
    <property type="entry name" value="IgV"/>
    <property type="match status" value="2"/>
</dbReference>
<dbReference type="PANTHER" id="PTHR19433:SF127">
    <property type="entry name" value="NITR9"/>
    <property type="match status" value="1"/>
</dbReference>
<name>A0AAJ8B8P7_LATCA</name>
<dbReference type="GO" id="GO:0002376">
    <property type="term" value="P:immune system process"/>
    <property type="evidence" value="ECO:0007669"/>
    <property type="project" value="UniProtKB-KW"/>
</dbReference>
<gene>
    <name evidence="12" type="primary">LOC108895082</name>
</gene>
<feature type="domain" description="Ig-like" evidence="10">
    <location>
        <begin position="150"/>
        <end position="244"/>
    </location>
</feature>
<proteinExistence type="predicted"/>
<dbReference type="GO" id="GO:0005886">
    <property type="term" value="C:plasma membrane"/>
    <property type="evidence" value="ECO:0007669"/>
    <property type="project" value="UniProtKB-SubCell"/>
</dbReference>
<evidence type="ECO:0000256" key="7">
    <source>
        <dbReference type="ARBA" id="ARBA00023180"/>
    </source>
</evidence>
<keyword evidence="4" id="KW-0391">Immunity</keyword>
<dbReference type="Gene3D" id="2.60.40.10">
    <property type="entry name" value="Immunoglobulins"/>
    <property type="match status" value="2"/>
</dbReference>
<dbReference type="InterPro" id="IPR036179">
    <property type="entry name" value="Ig-like_dom_sf"/>
</dbReference>
<evidence type="ECO:0000313" key="11">
    <source>
        <dbReference type="Proteomes" id="UP000694890"/>
    </source>
</evidence>
<dbReference type="SMART" id="SM00408">
    <property type="entry name" value="IGc2"/>
    <property type="match status" value="1"/>
</dbReference>
<evidence type="ECO:0000256" key="4">
    <source>
        <dbReference type="ARBA" id="ARBA00022859"/>
    </source>
</evidence>
<evidence type="ECO:0000256" key="2">
    <source>
        <dbReference type="ARBA" id="ARBA00022475"/>
    </source>
</evidence>
<feature type="signal peptide" evidence="9">
    <location>
        <begin position="1"/>
        <end position="34"/>
    </location>
</feature>
<evidence type="ECO:0000313" key="12">
    <source>
        <dbReference type="RefSeq" id="XP_050928475.1"/>
    </source>
</evidence>
<dbReference type="KEGG" id="lcf:108895082"/>
<feature type="transmembrane region" description="Helical" evidence="8">
    <location>
        <begin position="267"/>
        <end position="291"/>
    </location>
</feature>
<feature type="domain" description="Ig-like" evidence="10">
    <location>
        <begin position="35"/>
        <end position="136"/>
    </location>
</feature>
<evidence type="ECO:0000256" key="8">
    <source>
        <dbReference type="SAM" id="Phobius"/>
    </source>
</evidence>
<keyword evidence="7" id="KW-0325">Glycoprotein</keyword>
<dbReference type="GO" id="GO:0009617">
    <property type="term" value="P:response to bacterium"/>
    <property type="evidence" value="ECO:0007669"/>
    <property type="project" value="TreeGrafter"/>
</dbReference>
<evidence type="ECO:0000256" key="3">
    <source>
        <dbReference type="ARBA" id="ARBA00022729"/>
    </source>
</evidence>
<dbReference type="SUPFAM" id="SSF48726">
    <property type="entry name" value="Immunoglobulin"/>
    <property type="match status" value="2"/>
</dbReference>
<dbReference type="InterPro" id="IPR013783">
    <property type="entry name" value="Ig-like_fold"/>
</dbReference>
<keyword evidence="6" id="KW-1015">Disulfide bond</keyword>
<dbReference type="GeneID" id="108895082"/>
<evidence type="ECO:0000256" key="1">
    <source>
        <dbReference type="ARBA" id="ARBA00004236"/>
    </source>
</evidence>
<dbReference type="PROSITE" id="PS50835">
    <property type="entry name" value="IG_LIKE"/>
    <property type="match status" value="2"/>
</dbReference>
<organism evidence="11 12">
    <name type="scientific">Lates calcarifer</name>
    <name type="common">Barramundi</name>
    <name type="synonym">Holocentrus calcarifer</name>
    <dbReference type="NCBI Taxonomy" id="8187"/>
    <lineage>
        <taxon>Eukaryota</taxon>
        <taxon>Metazoa</taxon>
        <taxon>Chordata</taxon>
        <taxon>Craniata</taxon>
        <taxon>Vertebrata</taxon>
        <taxon>Euteleostomi</taxon>
        <taxon>Actinopterygii</taxon>
        <taxon>Neopterygii</taxon>
        <taxon>Teleostei</taxon>
        <taxon>Neoteleostei</taxon>
        <taxon>Acanthomorphata</taxon>
        <taxon>Carangaria</taxon>
        <taxon>Carangaria incertae sedis</taxon>
        <taxon>Centropomidae</taxon>
        <taxon>Lates</taxon>
    </lineage>
</organism>
<dbReference type="InterPro" id="IPR007110">
    <property type="entry name" value="Ig-like_dom"/>
</dbReference>
<dbReference type="RefSeq" id="XP_050928475.1">
    <property type="nucleotide sequence ID" value="XM_051072518.1"/>
</dbReference>
<keyword evidence="2" id="KW-1003">Cell membrane</keyword>
<evidence type="ECO:0000256" key="6">
    <source>
        <dbReference type="ARBA" id="ARBA00023157"/>
    </source>
</evidence>
<keyword evidence="3 9" id="KW-0732">Signal</keyword>
<reference evidence="12" key="1">
    <citation type="submission" date="2025-08" db="UniProtKB">
        <authorList>
            <consortium name="RefSeq"/>
        </authorList>
    </citation>
    <scope>IDENTIFICATION</scope>
    <source>
        <tissue evidence="12">Brain</tissue>
    </source>
</reference>
<dbReference type="InterPro" id="IPR013106">
    <property type="entry name" value="Ig_V-set"/>
</dbReference>
<comment type="subcellular location">
    <subcellularLocation>
        <location evidence="1">Cell membrane</location>
    </subcellularLocation>
</comment>
<evidence type="ECO:0000259" key="10">
    <source>
        <dbReference type="PROSITE" id="PS50835"/>
    </source>
</evidence>
<sequence>MRQDISCAREGRCTTMFGQLAALILLSGASLIQTAEVSQQIPLTVVEVGDNLNLKCPVFGDETRLFYWYKQNFGYMVQTVAAGTFDKLTLEGQFDNPRFKVTKVGDHYSLIIRNVSKEDEATYFCQTGSAYKMKFTKGTILAVNDHKNRPISIYMKQKPETESVQLGDPVTLQCSLLSKSNETSVQCPGEHSVHWFRAGIEGSDFGIVYTHSSRSDEQEERSCVYSLSKTIQDSSDTGTYYCAVVTCGQILFGEGTKVETGQEGQEWSPVVIVLGVLLALCVIVISILLFARE</sequence>
<accession>A0AAJ8B8P7</accession>
<dbReference type="InterPro" id="IPR003598">
    <property type="entry name" value="Ig_sub2"/>
</dbReference>
<dbReference type="AlphaFoldDB" id="A0AAJ8B8P7"/>